<dbReference type="RefSeq" id="WP_074923540.1">
    <property type="nucleotide sequence ID" value="NZ_CP141274.1"/>
</dbReference>
<organism evidence="1 2">
    <name type="scientific">Delftia lacustris</name>
    <dbReference type="NCBI Taxonomy" id="558537"/>
    <lineage>
        <taxon>Bacteria</taxon>
        <taxon>Pseudomonadati</taxon>
        <taxon>Pseudomonadota</taxon>
        <taxon>Betaproteobacteria</taxon>
        <taxon>Burkholderiales</taxon>
        <taxon>Comamonadaceae</taxon>
        <taxon>Delftia</taxon>
    </lineage>
</organism>
<dbReference type="EMBL" id="FNPE01000028">
    <property type="protein sequence ID" value="SDZ49217.1"/>
    <property type="molecule type" value="Genomic_DNA"/>
</dbReference>
<dbReference type="GeneID" id="94693401"/>
<evidence type="ECO:0000313" key="1">
    <source>
        <dbReference type="EMBL" id="SDZ49217.1"/>
    </source>
</evidence>
<proteinExistence type="predicted"/>
<gene>
    <name evidence="1" type="ORF">SAMN05421547_12853</name>
</gene>
<accession>A0A1H3TGW6</accession>
<sequence>MKNYQQRGHVIEVPTAAVAVAAGQAVAIGAILAVANGPAQVGEPYNAERVGVFVLPKAAGTAWTQGQPLRWDVETGAFAVGGAATAGDVTGAAFAFEGADSAATQGAVCLPGVIGTVAA</sequence>
<reference evidence="1 2" key="1">
    <citation type="submission" date="2016-10" db="EMBL/GenBank/DDBJ databases">
        <authorList>
            <person name="de Groot N.N."/>
        </authorList>
    </citation>
    <scope>NUCLEOTIDE SEQUENCE [LARGE SCALE GENOMIC DNA]</scope>
    <source>
        <strain evidence="1 2">LMG 24775</strain>
    </source>
</reference>
<name>A0A1H3TGW6_9BURK</name>
<protein>
    <submittedName>
        <fullName evidence="1">Predicted phage recombinase, RecA/RadA family</fullName>
    </submittedName>
</protein>
<dbReference type="Pfam" id="PF09956">
    <property type="entry name" value="Phage_cement_2"/>
    <property type="match status" value="1"/>
</dbReference>
<evidence type="ECO:0000313" key="2">
    <source>
        <dbReference type="Proteomes" id="UP000183417"/>
    </source>
</evidence>
<dbReference type="Proteomes" id="UP000183417">
    <property type="component" value="Unassembled WGS sequence"/>
</dbReference>
<dbReference type="InterPro" id="IPR011231">
    <property type="entry name" value="Phage_VT1-Sakai_H0018"/>
</dbReference>
<dbReference type="AlphaFoldDB" id="A0A1H3TGW6"/>